<sequence>MLHVNVGKVSSAIVPDGATDDDDEQHRQKEGEQNPQNNLLFSGRPPADAPRPARNAPPPEEHGGLGNPSSVRWAAAMCGRDFPHTLLHCLKLNRPDGFPVAGGERQRTGERSDSHRVTSESRQVSDNHSRQLSRSSDFGDVQTRTVHLERRGQGQGSSSRVKVQGVLFAVCA</sequence>
<evidence type="ECO:0000313" key="3">
    <source>
        <dbReference type="Proteomes" id="UP000314294"/>
    </source>
</evidence>
<organism evidence="2 3">
    <name type="scientific">Liparis tanakae</name>
    <name type="common">Tanaka's snailfish</name>
    <dbReference type="NCBI Taxonomy" id="230148"/>
    <lineage>
        <taxon>Eukaryota</taxon>
        <taxon>Metazoa</taxon>
        <taxon>Chordata</taxon>
        <taxon>Craniata</taxon>
        <taxon>Vertebrata</taxon>
        <taxon>Euteleostomi</taxon>
        <taxon>Actinopterygii</taxon>
        <taxon>Neopterygii</taxon>
        <taxon>Teleostei</taxon>
        <taxon>Neoteleostei</taxon>
        <taxon>Acanthomorphata</taxon>
        <taxon>Eupercaria</taxon>
        <taxon>Perciformes</taxon>
        <taxon>Cottioidei</taxon>
        <taxon>Cottales</taxon>
        <taxon>Liparidae</taxon>
        <taxon>Liparis</taxon>
    </lineage>
</organism>
<dbReference type="Proteomes" id="UP000314294">
    <property type="component" value="Unassembled WGS sequence"/>
</dbReference>
<dbReference type="AlphaFoldDB" id="A0A4Z2IRX8"/>
<proteinExistence type="predicted"/>
<accession>A0A4Z2IRX8</accession>
<protein>
    <submittedName>
        <fullName evidence="2">Uncharacterized protein</fullName>
    </submittedName>
</protein>
<feature type="region of interest" description="Disordered" evidence="1">
    <location>
        <begin position="98"/>
        <end position="141"/>
    </location>
</feature>
<evidence type="ECO:0000256" key="1">
    <source>
        <dbReference type="SAM" id="MobiDB-lite"/>
    </source>
</evidence>
<evidence type="ECO:0000313" key="2">
    <source>
        <dbReference type="EMBL" id="TNN80012.1"/>
    </source>
</evidence>
<dbReference type="EMBL" id="SRLO01000058">
    <property type="protein sequence ID" value="TNN80012.1"/>
    <property type="molecule type" value="Genomic_DNA"/>
</dbReference>
<reference evidence="2 3" key="1">
    <citation type="submission" date="2019-03" db="EMBL/GenBank/DDBJ databases">
        <title>First draft genome of Liparis tanakae, snailfish: a comprehensive survey of snailfish specific genes.</title>
        <authorList>
            <person name="Kim W."/>
            <person name="Song I."/>
            <person name="Jeong J.-H."/>
            <person name="Kim D."/>
            <person name="Kim S."/>
            <person name="Ryu S."/>
            <person name="Song J.Y."/>
            <person name="Lee S.K."/>
        </authorList>
    </citation>
    <scope>NUCLEOTIDE SEQUENCE [LARGE SCALE GENOMIC DNA]</scope>
    <source>
        <tissue evidence="2">Muscle</tissue>
    </source>
</reference>
<feature type="compositionally biased region" description="Low complexity" evidence="1">
    <location>
        <begin position="44"/>
        <end position="54"/>
    </location>
</feature>
<feature type="compositionally biased region" description="Basic and acidic residues" evidence="1">
    <location>
        <begin position="104"/>
        <end position="129"/>
    </location>
</feature>
<comment type="caution">
    <text evidence="2">The sequence shown here is derived from an EMBL/GenBank/DDBJ whole genome shotgun (WGS) entry which is preliminary data.</text>
</comment>
<name>A0A4Z2IRX8_9TELE</name>
<keyword evidence="3" id="KW-1185">Reference proteome</keyword>
<gene>
    <name evidence="2" type="ORF">EYF80_009661</name>
</gene>
<feature type="region of interest" description="Disordered" evidence="1">
    <location>
        <begin position="1"/>
        <end position="70"/>
    </location>
</feature>